<accession>A0A7X0SDN5</accession>
<dbReference type="AlphaFoldDB" id="A0A7X0SDN5"/>
<proteinExistence type="predicted"/>
<reference evidence="1 2" key="1">
    <citation type="submission" date="2020-08" db="EMBL/GenBank/DDBJ databases">
        <title>Clostridia isolated from Swiss meat.</title>
        <authorList>
            <person name="Wambui J."/>
            <person name="Stevens M.J.A."/>
            <person name="Stephan R."/>
        </authorList>
    </citation>
    <scope>NUCLEOTIDE SEQUENCE [LARGE SCALE GENOMIC DNA]</scope>
    <source>
        <strain evidence="1 2">CM001</strain>
    </source>
</reference>
<comment type="caution">
    <text evidence="1">The sequence shown here is derived from an EMBL/GenBank/DDBJ whole genome shotgun (WGS) entry which is preliminary data.</text>
</comment>
<dbReference type="EMBL" id="JACKWY010000007">
    <property type="protein sequence ID" value="MBB6715585.1"/>
    <property type="molecule type" value="Genomic_DNA"/>
</dbReference>
<dbReference type="Proteomes" id="UP000585258">
    <property type="component" value="Unassembled WGS sequence"/>
</dbReference>
<sequence length="28" mass="3322">MKINALLKKKYKLISSDFIKIDRRGKTL</sequence>
<name>A0A7X0SDN5_9CLOT</name>
<organism evidence="1 2">
    <name type="scientific">Clostridium gasigenes</name>
    <dbReference type="NCBI Taxonomy" id="94869"/>
    <lineage>
        <taxon>Bacteria</taxon>
        <taxon>Bacillati</taxon>
        <taxon>Bacillota</taxon>
        <taxon>Clostridia</taxon>
        <taxon>Eubacteriales</taxon>
        <taxon>Clostridiaceae</taxon>
        <taxon>Clostridium</taxon>
    </lineage>
</organism>
<protein>
    <submittedName>
        <fullName evidence="1">Uncharacterized protein</fullName>
    </submittedName>
</protein>
<gene>
    <name evidence="1" type="ORF">H7E68_12805</name>
</gene>
<evidence type="ECO:0000313" key="1">
    <source>
        <dbReference type="EMBL" id="MBB6715585.1"/>
    </source>
</evidence>
<evidence type="ECO:0000313" key="2">
    <source>
        <dbReference type="Proteomes" id="UP000585258"/>
    </source>
</evidence>